<dbReference type="EMBL" id="KF900386">
    <property type="protein sequence ID" value="AIE93127.1"/>
    <property type="molecule type" value="Genomic_DNA"/>
</dbReference>
<protein>
    <submittedName>
        <fullName evidence="2">Phosphoenolpyruvate synthase/pyruvate phosphate dikinase</fullName>
    </submittedName>
</protein>
<feature type="domain" description="PEP-utilising enzyme mobile" evidence="1">
    <location>
        <begin position="4"/>
        <end position="74"/>
    </location>
</feature>
<keyword evidence="2" id="KW-0418">Kinase</keyword>
<dbReference type="Pfam" id="PF00391">
    <property type="entry name" value="PEP-utilizers"/>
    <property type="match status" value="1"/>
</dbReference>
<dbReference type="SUPFAM" id="SSF52009">
    <property type="entry name" value="Phosphohistidine domain"/>
    <property type="match status" value="1"/>
</dbReference>
<sequence length="102" mass="11396">MSMENKILLIENADPGFDWIFTKNPAGLITKYGGVASHMAIRCAEMALPAAIGCGEIIFSRLVSSSKIELDCKNQQIFILEQEKEDQYVKEQIVLKSLGYIK</sequence>
<keyword evidence="2" id="KW-0808">Transferase</keyword>
<dbReference type="Gene3D" id="3.50.30.10">
    <property type="entry name" value="Phosphohistidine domain"/>
    <property type="match status" value="1"/>
</dbReference>
<dbReference type="InterPro" id="IPR008279">
    <property type="entry name" value="PEP-util_enz_mobile_dom"/>
</dbReference>
<proteinExistence type="predicted"/>
<dbReference type="AlphaFoldDB" id="A0A075FU13"/>
<organism evidence="2">
    <name type="scientific">uncultured marine thaumarchaeote AD1000_31_G03</name>
    <dbReference type="NCBI Taxonomy" id="1455907"/>
    <lineage>
        <taxon>Archaea</taxon>
        <taxon>Nitrososphaerota</taxon>
        <taxon>environmental samples</taxon>
    </lineage>
</organism>
<dbReference type="GO" id="GO:0016301">
    <property type="term" value="F:kinase activity"/>
    <property type="evidence" value="ECO:0007669"/>
    <property type="project" value="UniProtKB-KW"/>
</dbReference>
<name>A0A075FU13_9ARCH</name>
<evidence type="ECO:0000259" key="1">
    <source>
        <dbReference type="Pfam" id="PF00391"/>
    </source>
</evidence>
<accession>A0A075FU13</accession>
<dbReference type="InterPro" id="IPR051549">
    <property type="entry name" value="PEP_Utilizing_Enz"/>
</dbReference>
<dbReference type="InterPro" id="IPR036637">
    <property type="entry name" value="Phosphohistidine_dom_sf"/>
</dbReference>
<dbReference type="PANTHER" id="PTHR43615">
    <property type="entry name" value="PHOSPHOENOLPYRUVATE SYNTHASE-RELATED"/>
    <property type="match status" value="1"/>
</dbReference>
<keyword evidence="2" id="KW-0670">Pyruvate</keyword>
<reference evidence="2" key="1">
    <citation type="journal article" date="2014" name="Genome Biol. Evol.">
        <title>Pangenome evidence for extensive interdomain horizontal transfer affecting lineage core and shell genes in uncultured planktonic thaumarchaeota and euryarchaeota.</title>
        <authorList>
            <person name="Deschamps P."/>
            <person name="Zivanovic Y."/>
            <person name="Moreira D."/>
            <person name="Rodriguez-Valera F."/>
            <person name="Lopez-Garcia P."/>
        </authorList>
    </citation>
    <scope>NUCLEOTIDE SEQUENCE</scope>
</reference>
<evidence type="ECO:0000313" key="2">
    <source>
        <dbReference type="EMBL" id="AIE93127.1"/>
    </source>
</evidence>
<dbReference type="PANTHER" id="PTHR43615:SF1">
    <property type="entry name" value="PPDK_N DOMAIN-CONTAINING PROTEIN"/>
    <property type="match status" value="1"/>
</dbReference>